<sequence>MLKSLKIKNFKNIKNLEIVKLSKVNLITGKNNTSKTSLLEAVLLLASDMDFNWIYSLIRERGELYYTDNNNSSIPSKSINNLLSLKSLFHSRLIDFEGGNPIFISSDKDFVGLDFIHFIEETDKIDDNGRTVVRSRTRTRVNNLLDFPDSFIGLEVKTSTNTIIVPEDRYSRFSQFTSSQLKKNIQFVKPTFQDNENNGILWDKIALTEKEDFVIEALQIIDKNIEKIAFIKDENNRNSREERRVTAKVRGTTDRIPLKSMGDGINRVLSIILGLVNADKGYFFVDEFENGLHYSVQQDLWKIIFELANKLDIQVFVTTHSEDCIKAFSEIVNLTKYNKQGQLFRLDRKNDEIRVVSYESDELKIASENDIETR</sequence>
<dbReference type="Proteomes" id="UP001303899">
    <property type="component" value="Unassembled WGS sequence"/>
</dbReference>
<dbReference type="InterPro" id="IPR041685">
    <property type="entry name" value="AAA_GajA/Old/RecF-like"/>
</dbReference>
<dbReference type="InterPro" id="IPR027417">
    <property type="entry name" value="P-loop_NTPase"/>
</dbReference>
<keyword evidence="3" id="KW-1185">Reference proteome</keyword>
<evidence type="ECO:0000313" key="3">
    <source>
        <dbReference type="Proteomes" id="UP001303899"/>
    </source>
</evidence>
<accession>A0ABU5S3Z4</accession>
<dbReference type="Gene3D" id="3.40.50.300">
    <property type="entry name" value="P-loop containing nucleotide triphosphate hydrolases"/>
    <property type="match status" value="1"/>
</dbReference>
<dbReference type="PANTHER" id="PTHR43581:SF4">
    <property type="entry name" value="ATP_GTP PHOSPHATASE"/>
    <property type="match status" value="1"/>
</dbReference>
<gene>
    <name evidence="2" type="ORF">VB776_09405</name>
</gene>
<feature type="domain" description="Endonuclease GajA/Old nuclease/RecF-like AAA" evidence="1">
    <location>
        <begin position="203"/>
        <end position="325"/>
    </location>
</feature>
<dbReference type="RefSeq" id="WP_323328344.1">
    <property type="nucleotide sequence ID" value="NZ_JAYGIL010000009.1"/>
</dbReference>
<dbReference type="PANTHER" id="PTHR43581">
    <property type="entry name" value="ATP/GTP PHOSPHATASE"/>
    <property type="match status" value="1"/>
</dbReference>
<dbReference type="Pfam" id="PF13175">
    <property type="entry name" value="AAA_15"/>
    <property type="match status" value="1"/>
</dbReference>
<dbReference type="SUPFAM" id="SSF52540">
    <property type="entry name" value="P-loop containing nucleoside triphosphate hydrolases"/>
    <property type="match status" value="1"/>
</dbReference>
<organism evidence="2 3">
    <name type="scientific">Arcicella gelida</name>
    <dbReference type="NCBI Taxonomy" id="2984195"/>
    <lineage>
        <taxon>Bacteria</taxon>
        <taxon>Pseudomonadati</taxon>
        <taxon>Bacteroidota</taxon>
        <taxon>Cytophagia</taxon>
        <taxon>Cytophagales</taxon>
        <taxon>Flectobacillaceae</taxon>
        <taxon>Arcicella</taxon>
    </lineage>
</organism>
<evidence type="ECO:0000259" key="1">
    <source>
        <dbReference type="Pfam" id="PF13175"/>
    </source>
</evidence>
<dbReference type="InterPro" id="IPR051396">
    <property type="entry name" value="Bact_Antivir_Def_Nuclease"/>
</dbReference>
<protein>
    <submittedName>
        <fullName evidence="2">AAA family ATPase</fullName>
    </submittedName>
</protein>
<evidence type="ECO:0000313" key="2">
    <source>
        <dbReference type="EMBL" id="MEA5403130.1"/>
    </source>
</evidence>
<reference evidence="2 3" key="1">
    <citation type="submission" date="2023-12" db="EMBL/GenBank/DDBJ databases">
        <title>Novel species of the genus Arcicella isolated from rivers.</title>
        <authorList>
            <person name="Lu H."/>
        </authorList>
    </citation>
    <scope>NUCLEOTIDE SEQUENCE [LARGE SCALE GENOMIC DNA]</scope>
    <source>
        <strain evidence="2 3">DC2W</strain>
    </source>
</reference>
<comment type="caution">
    <text evidence="2">The sequence shown here is derived from an EMBL/GenBank/DDBJ whole genome shotgun (WGS) entry which is preliminary data.</text>
</comment>
<proteinExistence type="predicted"/>
<name>A0ABU5S3Z4_9BACT</name>
<dbReference type="EMBL" id="JAYGIL010000009">
    <property type="protein sequence ID" value="MEA5403130.1"/>
    <property type="molecule type" value="Genomic_DNA"/>
</dbReference>